<dbReference type="InterPro" id="IPR040690">
    <property type="entry name" value="FtsX_ECD"/>
</dbReference>
<evidence type="ECO:0000256" key="4">
    <source>
        <dbReference type="ARBA" id="ARBA00022475"/>
    </source>
</evidence>
<dbReference type="EMBL" id="CP016199">
    <property type="protein sequence ID" value="ASS37642.1"/>
    <property type="molecule type" value="Genomic_DNA"/>
</dbReference>
<evidence type="ECO:0000256" key="7">
    <source>
        <dbReference type="ARBA" id="ARBA00022989"/>
    </source>
</evidence>
<dbReference type="InterPro" id="IPR004513">
    <property type="entry name" value="FtsX"/>
</dbReference>
<dbReference type="Proteomes" id="UP000214689">
    <property type="component" value="Chromosome"/>
</dbReference>
<feature type="domain" description="ABC3 transporter permease C-terminal" evidence="12">
    <location>
        <begin position="174"/>
        <end position="295"/>
    </location>
</feature>
<dbReference type="AlphaFoldDB" id="A0A223ART1"/>
<keyword evidence="5 10" id="KW-0132">Cell division</keyword>
<organism evidence="14 15">
    <name type="scientific">Mogibacterium pumilum</name>
    <dbReference type="NCBI Taxonomy" id="86332"/>
    <lineage>
        <taxon>Bacteria</taxon>
        <taxon>Bacillati</taxon>
        <taxon>Bacillota</taxon>
        <taxon>Clostridia</taxon>
        <taxon>Peptostreptococcales</taxon>
        <taxon>Anaerovoracaceae</taxon>
        <taxon>Mogibacterium</taxon>
    </lineage>
</organism>
<comment type="similarity">
    <text evidence="2 10">Belongs to the ABC-4 integral membrane protein family. FtsX subfamily.</text>
</comment>
<keyword evidence="7 11" id="KW-1133">Transmembrane helix</keyword>
<keyword evidence="9 10" id="KW-0131">Cell cycle</keyword>
<feature type="transmembrane region" description="Helical" evidence="11">
    <location>
        <begin position="21"/>
        <end position="45"/>
    </location>
</feature>
<dbReference type="OrthoDB" id="9812531at2"/>
<evidence type="ECO:0000259" key="13">
    <source>
        <dbReference type="Pfam" id="PF18075"/>
    </source>
</evidence>
<evidence type="ECO:0000256" key="6">
    <source>
        <dbReference type="ARBA" id="ARBA00022692"/>
    </source>
</evidence>
<dbReference type="GO" id="GO:0051301">
    <property type="term" value="P:cell division"/>
    <property type="evidence" value="ECO:0007669"/>
    <property type="project" value="UniProtKB-KW"/>
</dbReference>
<keyword evidence="6 11" id="KW-0812">Transmembrane</keyword>
<feature type="transmembrane region" description="Helical" evidence="11">
    <location>
        <begin position="266"/>
        <end position="291"/>
    </location>
</feature>
<keyword evidence="4 10" id="KW-1003">Cell membrane</keyword>
<dbReference type="Gene3D" id="3.30.70.3040">
    <property type="match status" value="1"/>
</dbReference>
<evidence type="ECO:0000256" key="11">
    <source>
        <dbReference type="SAM" id="Phobius"/>
    </source>
</evidence>
<dbReference type="PANTHER" id="PTHR47755:SF1">
    <property type="entry name" value="CELL DIVISION PROTEIN FTSX"/>
    <property type="match status" value="1"/>
</dbReference>
<dbReference type="InterPro" id="IPR003838">
    <property type="entry name" value="ABC3_permease_C"/>
</dbReference>
<feature type="domain" description="FtsX extracellular" evidence="13">
    <location>
        <begin position="61"/>
        <end position="151"/>
    </location>
</feature>
<evidence type="ECO:0000313" key="14">
    <source>
        <dbReference type="EMBL" id="ASS37642.1"/>
    </source>
</evidence>
<dbReference type="Pfam" id="PF02687">
    <property type="entry name" value="FtsX"/>
    <property type="match status" value="1"/>
</dbReference>
<gene>
    <name evidence="14" type="ORF">AXF17_03695</name>
</gene>
<dbReference type="NCBIfam" id="NF038347">
    <property type="entry name" value="FtsX_Gpos"/>
    <property type="match status" value="1"/>
</dbReference>
<proteinExistence type="inferred from homology"/>
<dbReference type="InterPro" id="IPR058204">
    <property type="entry name" value="FtsX_firmicutes-type"/>
</dbReference>
<dbReference type="RefSeq" id="WP_094233872.1">
    <property type="nucleotide sequence ID" value="NZ_CP016199.1"/>
</dbReference>
<evidence type="ECO:0000256" key="10">
    <source>
        <dbReference type="PIRNR" id="PIRNR003097"/>
    </source>
</evidence>
<evidence type="ECO:0000256" key="8">
    <source>
        <dbReference type="ARBA" id="ARBA00023136"/>
    </source>
</evidence>
<evidence type="ECO:0000256" key="2">
    <source>
        <dbReference type="ARBA" id="ARBA00007379"/>
    </source>
</evidence>
<evidence type="ECO:0000256" key="3">
    <source>
        <dbReference type="ARBA" id="ARBA00021907"/>
    </source>
</evidence>
<evidence type="ECO:0000256" key="9">
    <source>
        <dbReference type="ARBA" id="ARBA00023306"/>
    </source>
</evidence>
<evidence type="ECO:0000256" key="5">
    <source>
        <dbReference type="ARBA" id="ARBA00022618"/>
    </source>
</evidence>
<dbReference type="Pfam" id="PF18075">
    <property type="entry name" value="FtsX_ECD"/>
    <property type="match status" value="1"/>
</dbReference>
<evidence type="ECO:0000259" key="12">
    <source>
        <dbReference type="Pfam" id="PF02687"/>
    </source>
</evidence>
<protein>
    <recommendedName>
        <fullName evidence="3 10">Cell division protein FtsX</fullName>
    </recommendedName>
</protein>
<keyword evidence="15" id="KW-1185">Reference proteome</keyword>
<sequence length="297" mass="33024">MFSRAKYTLKQSISQIGRNKGMNITAVLAISAMMLILGLFFVSFVNVDLFANVIKQDYNIVEVFLNDDNTDAINNDIGSKLKSTKGVDKVEYRSKADAIKIMKKRWGDNGYLLDSLADNPLPNSYLVYVKDKSVADKISKDTTSVSGVEDIKYYQDTVEKLQRITNFIQTASIITMIFLIIVSVIIVANTIKLTVFARSKEISIMKYLGATDWFVRGPFLFEGIILGFVSATISTALMYVIYSRLIGVVGPDIMRMLSVPVVPTSYLIPNVMLIFIALGVGVGTCGSIISIRRFLDR</sequence>
<accession>A0A223ART1</accession>
<dbReference type="GO" id="GO:0005886">
    <property type="term" value="C:plasma membrane"/>
    <property type="evidence" value="ECO:0007669"/>
    <property type="project" value="UniProtKB-SubCell"/>
</dbReference>
<evidence type="ECO:0000256" key="1">
    <source>
        <dbReference type="ARBA" id="ARBA00004651"/>
    </source>
</evidence>
<comment type="function">
    <text evidence="10">Part of the ABC transporter FtsEX involved in asymmetric cellular division facilitating the initiation of sporulation.</text>
</comment>
<reference evidence="15" key="1">
    <citation type="submission" date="2016-05" db="EMBL/GenBank/DDBJ databases">
        <authorList>
            <person name="Holder M.E."/>
            <person name="Ajami N.J."/>
            <person name="Petrosino J.F."/>
        </authorList>
    </citation>
    <scope>NUCLEOTIDE SEQUENCE [LARGE SCALE GENOMIC DNA]</scope>
    <source>
        <strain evidence="15">ATCC 700696</strain>
    </source>
</reference>
<feature type="transmembrane region" description="Helical" evidence="11">
    <location>
        <begin position="173"/>
        <end position="198"/>
    </location>
</feature>
<keyword evidence="8 10" id="KW-0472">Membrane</keyword>
<dbReference type="PIRSF" id="PIRSF003097">
    <property type="entry name" value="FtsX"/>
    <property type="match status" value="1"/>
</dbReference>
<comment type="subcellular location">
    <subcellularLocation>
        <location evidence="1">Cell membrane</location>
        <topology evidence="1">Multi-pass membrane protein</topology>
    </subcellularLocation>
</comment>
<evidence type="ECO:0000313" key="15">
    <source>
        <dbReference type="Proteomes" id="UP000214689"/>
    </source>
</evidence>
<feature type="transmembrane region" description="Helical" evidence="11">
    <location>
        <begin position="219"/>
        <end position="242"/>
    </location>
</feature>
<name>A0A223ART1_9FIRM</name>
<dbReference type="PANTHER" id="PTHR47755">
    <property type="entry name" value="CELL DIVISION PROTEIN FTSX"/>
    <property type="match status" value="1"/>
</dbReference>